<name>A0ABQ6BC48_9BRAD</name>
<feature type="domain" description="TNase-like" evidence="2">
    <location>
        <begin position="32"/>
        <end position="152"/>
    </location>
</feature>
<evidence type="ECO:0000259" key="2">
    <source>
        <dbReference type="PROSITE" id="PS50830"/>
    </source>
</evidence>
<dbReference type="Gene3D" id="2.40.50.90">
    <property type="match status" value="1"/>
</dbReference>
<dbReference type="Pfam" id="PF00565">
    <property type="entry name" value="SNase"/>
    <property type="match status" value="1"/>
</dbReference>
<sequence length="180" mass="19363">MTRLPASLVAVATLLAVLPAAVAQDIVGRASVIDADTIEIHGTRIRLWGIDAPESDQLCRGDDSELYRCGQKAATALAGLLYAIPRPVICTPKDPGRYGRTVAVCKIGDPGPDIAHWLVSNGHALDWPQYSKGHYAAAQRDAERGVKGLWAGNFVEPWRYRSCMRDGGRPSGCSDEAPAR</sequence>
<dbReference type="InterPro" id="IPR016071">
    <property type="entry name" value="Staphylococal_nuclease_OB-fold"/>
</dbReference>
<gene>
    <name evidence="3" type="primary">exoI2</name>
    <name evidence="3" type="ORF">GCM10007857_79920</name>
</gene>
<dbReference type="EMBL" id="BSOW01000045">
    <property type="protein sequence ID" value="GLR91275.1"/>
    <property type="molecule type" value="Genomic_DNA"/>
</dbReference>
<dbReference type="Proteomes" id="UP001156905">
    <property type="component" value="Unassembled WGS sequence"/>
</dbReference>
<evidence type="ECO:0000313" key="3">
    <source>
        <dbReference type="EMBL" id="GLR91275.1"/>
    </source>
</evidence>
<accession>A0ABQ6BC48</accession>
<organism evidence="3 4">
    <name type="scientific">Bradyrhizobium iriomotense</name>
    <dbReference type="NCBI Taxonomy" id="441950"/>
    <lineage>
        <taxon>Bacteria</taxon>
        <taxon>Pseudomonadati</taxon>
        <taxon>Pseudomonadota</taxon>
        <taxon>Alphaproteobacteria</taxon>
        <taxon>Hyphomicrobiales</taxon>
        <taxon>Nitrobacteraceae</taxon>
        <taxon>Bradyrhizobium</taxon>
    </lineage>
</organism>
<dbReference type="SMART" id="SM00318">
    <property type="entry name" value="SNc"/>
    <property type="match status" value="1"/>
</dbReference>
<feature type="signal peptide" evidence="1">
    <location>
        <begin position="1"/>
        <end position="23"/>
    </location>
</feature>
<dbReference type="PANTHER" id="PTHR12302">
    <property type="entry name" value="EBNA2 BINDING PROTEIN P100"/>
    <property type="match status" value="1"/>
</dbReference>
<proteinExistence type="predicted"/>
<evidence type="ECO:0000256" key="1">
    <source>
        <dbReference type="SAM" id="SignalP"/>
    </source>
</evidence>
<dbReference type="InterPro" id="IPR035437">
    <property type="entry name" value="SNase_OB-fold_sf"/>
</dbReference>
<keyword evidence="4" id="KW-1185">Reference proteome</keyword>
<dbReference type="PROSITE" id="PS50830">
    <property type="entry name" value="TNASE_3"/>
    <property type="match status" value="1"/>
</dbReference>
<evidence type="ECO:0000313" key="4">
    <source>
        <dbReference type="Proteomes" id="UP001156905"/>
    </source>
</evidence>
<feature type="chain" id="PRO_5045513275" description="TNase-like domain-containing protein" evidence="1">
    <location>
        <begin position="24"/>
        <end position="180"/>
    </location>
</feature>
<protein>
    <recommendedName>
        <fullName evidence="2">TNase-like domain-containing protein</fullName>
    </recommendedName>
</protein>
<dbReference type="PANTHER" id="PTHR12302:SF26">
    <property type="entry name" value="BLR1266 PROTEIN"/>
    <property type="match status" value="1"/>
</dbReference>
<comment type="caution">
    <text evidence="3">The sequence shown here is derived from an EMBL/GenBank/DDBJ whole genome shotgun (WGS) entry which is preliminary data.</text>
</comment>
<dbReference type="SUPFAM" id="SSF50199">
    <property type="entry name" value="Staphylococcal nuclease"/>
    <property type="match status" value="1"/>
</dbReference>
<reference evidence="4" key="1">
    <citation type="journal article" date="2019" name="Int. J. Syst. Evol. Microbiol.">
        <title>The Global Catalogue of Microorganisms (GCM) 10K type strain sequencing project: providing services to taxonomists for standard genome sequencing and annotation.</title>
        <authorList>
            <consortium name="The Broad Institute Genomics Platform"/>
            <consortium name="The Broad Institute Genome Sequencing Center for Infectious Disease"/>
            <person name="Wu L."/>
            <person name="Ma J."/>
        </authorList>
    </citation>
    <scope>NUCLEOTIDE SEQUENCE [LARGE SCALE GENOMIC DNA]</scope>
    <source>
        <strain evidence="4">NBRC 102520</strain>
    </source>
</reference>
<keyword evidence="1" id="KW-0732">Signal</keyword>